<dbReference type="Pfam" id="PF01022">
    <property type="entry name" value="HTH_5"/>
    <property type="match status" value="1"/>
</dbReference>
<feature type="domain" description="HTH arsR-type" evidence="4">
    <location>
        <begin position="1"/>
        <end position="87"/>
    </location>
</feature>
<evidence type="ECO:0000256" key="3">
    <source>
        <dbReference type="ARBA" id="ARBA00023163"/>
    </source>
</evidence>
<dbReference type="NCBIfam" id="NF033789">
    <property type="entry name" value="repress_SdpR"/>
    <property type="match status" value="1"/>
</dbReference>
<dbReference type="NCBIfam" id="NF033788">
    <property type="entry name" value="HTH_metalloreg"/>
    <property type="match status" value="1"/>
</dbReference>
<dbReference type="GO" id="GO:0003677">
    <property type="term" value="F:DNA binding"/>
    <property type="evidence" value="ECO:0007669"/>
    <property type="project" value="UniProtKB-KW"/>
</dbReference>
<dbReference type="Gene3D" id="1.10.10.10">
    <property type="entry name" value="Winged helix-like DNA-binding domain superfamily/Winged helix DNA-binding domain"/>
    <property type="match status" value="1"/>
</dbReference>
<name>A0A2N5ZA57_MUIH1</name>
<accession>A0A2N5ZA57</accession>
<dbReference type="EMBL" id="PKTG01000136">
    <property type="protein sequence ID" value="PLX15565.1"/>
    <property type="molecule type" value="Genomic_DNA"/>
</dbReference>
<dbReference type="Proteomes" id="UP000234857">
    <property type="component" value="Unassembled WGS sequence"/>
</dbReference>
<evidence type="ECO:0000313" key="5">
    <source>
        <dbReference type="EMBL" id="PLX15565.1"/>
    </source>
</evidence>
<dbReference type="SUPFAM" id="SSF46785">
    <property type="entry name" value="Winged helix' DNA-binding domain"/>
    <property type="match status" value="1"/>
</dbReference>
<reference evidence="5 6" key="1">
    <citation type="submission" date="2017-11" db="EMBL/GenBank/DDBJ databases">
        <title>Genome-resolved metagenomics identifies genetic mobility, metabolic interactions, and unexpected diversity in perchlorate-reducing communities.</title>
        <authorList>
            <person name="Barnum T.P."/>
            <person name="Figueroa I.A."/>
            <person name="Carlstrom C.I."/>
            <person name="Lucas L.N."/>
            <person name="Engelbrektson A.L."/>
            <person name="Coates J.D."/>
        </authorList>
    </citation>
    <scope>NUCLEOTIDE SEQUENCE [LARGE SCALE GENOMIC DNA]</scope>
    <source>
        <strain evidence="5">BM706</strain>
    </source>
</reference>
<dbReference type="PANTHER" id="PTHR33154:SF33">
    <property type="entry name" value="TRANSCRIPTIONAL REPRESSOR SDPR"/>
    <property type="match status" value="1"/>
</dbReference>
<dbReference type="InterPro" id="IPR001845">
    <property type="entry name" value="HTH_ArsR_DNA-bd_dom"/>
</dbReference>
<comment type="caution">
    <text evidence="5">The sequence shown here is derived from an EMBL/GenBank/DDBJ whole genome shotgun (WGS) entry which is preliminary data.</text>
</comment>
<proteinExistence type="predicted"/>
<dbReference type="PANTHER" id="PTHR33154">
    <property type="entry name" value="TRANSCRIPTIONAL REGULATOR, ARSR FAMILY"/>
    <property type="match status" value="1"/>
</dbReference>
<dbReference type="AlphaFoldDB" id="A0A2N5ZA57"/>
<dbReference type="InterPro" id="IPR036388">
    <property type="entry name" value="WH-like_DNA-bd_sf"/>
</dbReference>
<protein>
    <submittedName>
        <fullName evidence="5">Transcriptional regulator</fullName>
    </submittedName>
</protein>
<evidence type="ECO:0000259" key="4">
    <source>
        <dbReference type="PROSITE" id="PS50987"/>
    </source>
</evidence>
<organism evidence="5 6">
    <name type="scientific">Muiribacterium halophilum</name>
    <dbReference type="NCBI Taxonomy" id="2053465"/>
    <lineage>
        <taxon>Bacteria</taxon>
        <taxon>Candidatus Muiribacteriota</taxon>
        <taxon>Candidatus Muiribacteriia</taxon>
        <taxon>Candidatus Muiribacteriales</taxon>
        <taxon>Candidatus Muiribacteriaceae</taxon>
        <taxon>Candidatus Muiribacterium</taxon>
    </lineage>
</organism>
<dbReference type="InterPro" id="IPR051081">
    <property type="entry name" value="HTH_MetalResp_TranReg"/>
</dbReference>
<evidence type="ECO:0000256" key="2">
    <source>
        <dbReference type="ARBA" id="ARBA00023125"/>
    </source>
</evidence>
<dbReference type="InterPro" id="IPR011991">
    <property type="entry name" value="ArsR-like_HTH"/>
</dbReference>
<dbReference type="SMART" id="SM00418">
    <property type="entry name" value="HTH_ARSR"/>
    <property type="match status" value="1"/>
</dbReference>
<gene>
    <name evidence="5" type="ORF">C0601_12560</name>
</gene>
<evidence type="ECO:0000313" key="6">
    <source>
        <dbReference type="Proteomes" id="UP000234857"/>
    </source>
</evidence>
<keyword evidence="2" id="KW-0238">DNA-binding</keyword>
<keyword evidence="1" id="KW-0805">Transcription regulation</keyword>
<dbReference type="InterPro" id="IPR047796">
    <property type="entry name" value="SdpR-like_repress"/>
</dbReference>
<dbReference type="GO" id="GO:0003700">
    <property type="term" value="F:DNA-binding transcription factor activity"/>
    <property type="evidence" value="ECO:0007669"/>
    <property type="project" value="InterPro"/>
</dbReference>
<dbReference type="InterPro" id="IPR036390">
    <property type="entry name" value="WH_DNA-bd_sf"/>
</dbReference>
<keyword evidence="3" id="KW-0804">Transcription</keyword>
<dbReference type="PRINTS" id="PR00778">
    <property type="entry name" value="HTHARSR"/>
</dbReference>
<dbReference type="CDD" id="cd00090">
    <property type="entry name" value="HTH_ARSR"/>
    <property type="match status" value="1"/>
</dbReference>
<evidence type="ECO:0000256" key="1">
    <source>
        <dbReference type="ARBA" id="ARBA00023015"/>
    </source>
</evidence>
<sequence length="94" mass="10805">MNNIFKALADPNRRKILKLLREKDMFVGDILENLNITGASLSHHLQILKNADLVLSEKKGQYVEYSLNTTVFQDVLKWIYDITDKDDPKGGKDE</sequence>
<dbReference type="PROSITE" id="PS50987">
    <property type="entry name" value="HTH_ARSR_2"/>
    <property type="match status" value="1"/>
</dbReference>